<feature type="transmembrane region" description="Helical" evidence="2">
    <location>
        <begin position="104"/>
        <end position="126"/>
    </location>
</feature>
<dbReference type="NCBIfam" id="NF033664">
    <property type="entry name" value="PACE_transport"/>
    <property type="match status" value="1"/>
</dbReference>
<feature type="transmembrane region" description="Helical" evidence="2">
    <location>
        <begin position="138"/>
        <end position="158"/>
    </location>
</feature>
<accession>A0A1X7A701</accession>
<evidence type="ECO:0000313" key="4">
    <source>
        <dbReference type="EMBL" id="SLN71937.1"/>
    </source>
</evidence>
<keyword evidence="2 4" id="KW-0812">Transmembrane</keyword>
<feature type="domain" description="Chlorhexidine efflux transporter" evidence="3">
    <location>
        <begin position="98"/>
        <end position="160"/>
    </location>
</feature>
<reference evidence="4 5" key="1">
    <citation type="submission" date="2017-03" db="EMBL/GenBank/DDBJ databases">
        <authorList>
            <person name="Afonso C.L."/>
            <person name="Miller P.J."/>
            <person name="Scott M.A."/>
            <person name="Spackman E."/>
            <person name="Goraichik I."/>
            <person name="Dimitrov K.M."/>
            <person name="Suarez D.L."/>
            <person name="Swayne D.E."/>
        </authorList>
    </citation>
    <scope>NUCLEOTIDE SEQUENCE [LARGE SCALE GENOMIC DNA]</scope>
    <source>
        <strain evidence="4 5">CECT 7751</strain>
    </source>
</reference>
<evidence type="ECO:0000259" key="3">
    <source>
        <dbReference type="Pfam" id="PF05232"/>
    </source>
</evidence>
<keyword evidence="2" id="KW-1133">Transmembrane helix</keyword>
<gene>
    <name evidence="4" type="ORF">PSM7751_03891</name>
</gene>
<evidence type="ECO:0000313" key="5">
    <source>
        <dbReference type="Proteomes" id="UP000193963"/>
    </source>
</evidence>
<protein>
    <submittedName>
        <fullName evidence="4">Bacterial Transmembrane Pair family protein</fullName>
    </submittedName>
</protein>
<dbReference type="InterPro" id="IPR058208">
    <property type="entry name" value="PACE"/>
</dbReference>
<dbReference type="InterPro" id="IPR007896">
    <property type="entry name" value="BTP_bacteria"/>
</dbReference>
<dbReference type="AlphaFoldDB" id="A0A1X7A701"/>
<sequence>MEEGEDDFARPHGLHTGRPDNSSESTMRSTADRIRQALSFEIIGLLIVTPLFAWVFDHSMSEMGVLAFLGATAATVWNYVFNLAFDHGLHRWRGNPHKTFPIRILHAVLFETTLLVILLPIFAWWLNVSLVTALVMDMSFAAFYMVYAFVFTWGYDILFPPTGMRRTT</sequence>
<feature type="transmembrane region" description="Helical" evidence="2">
    <location>
        <begin position="37"/>
        <end position="57"/>
    </location>
</feature>
<organism evidence="4 5">
    <name type="scientific">Pseudooceanicola marinus</name>
    <dbReference type="NCBI Taxonomy" id="396013"/>
    <lineage>
        <taxon>Bacteria</taxon>
        <taxon>Pseudomonadati</taxon>
        <taxon>Pseudomonadota</taxon>
        <taxon>Alphaproteobacteria</taxon>
        <taxon>Rhodobacterales</taxon>
        <taxon>Paracoccaceae</taxon>
        <taxon>Pseudooceanicola</taxon>
    </lineage>
</organism>
<keyword evidence="2" id="KW-0472">Membrane</keyword>
<evidence type="ECO:0000256" key="1">
    <source>
        <dbReference type="SAM" id="MobiDB-lite"/>
    </source>
</evidence>
<dbReference type="Pfam" id="PF05232">
    <property type="entry name" value="BTP"/>
    <property type="match status" value="2"/>
</dbReference>
<dbReference type="Proteomes" id="UP000193963">
    <property type="component" value="Unassembled WGS sequence"/>
</dbReference>
<feature type="region of interest" description="Disordered" evidence="1">
    <location>
        <begin position="1"/>
        <end position="27"/>
    </location>
</feature>
<feature type="domain" description="Chlorhexidine efflux transporter" evidence="3">
    <location>
        <begin position="28"/>
        <end position="89"/>
    </location>
</feature>
<proteinExistence type="predicted"/>
<name>A0A1X7A701_9RHOB</name>
<evidence type="ECO:0000256" key="2">
    <source>
        <dbReference type="SAM" id="Phobius"/>
    </source>
</evidence>
<feature type="transmembrane region" description="Helical" evidence="2">
    <location>
        <begin position="63"/>
        <end position="84"/>
    </location>
</feature>
<keyword evidence="5" id="KW-1185">Reference proteome</keyword>
<dbReference type="EMBL" id="FWFN01000009">
    <property type="protein sequence ID" value="SLN71937.1"/>
    <property type="molecule type" value="Genomic_DNA"/>
</dbReference>